<feature type="transmembrane region" description="Helical" evidence="7">
    <location>
        <begin position="494"/>
        <end position="516"/>
    </location>
</feature>
<feature type="transmembrane region" description="Helical" evidence="7">
    <location>
        <begin position="536"/>
        <end position="553"/>
    </location>
</feature>
<keyword evidence="2 9" id="KW-0328">Glycosyltransferase</keyword>
<dbReference type="Proteomes" id="UP000026249">
    <property type="component" value="Unassembled WGS sequence"/>
</dbReference>
<dbReference type="RefSeq" id="WP_051588313.1">
    <property type="nucleotide sequence ID" value="NZ_JFKE01000005.1"/>
</dbReference>
<proteinExistence type="predicted"/>
<dbReference type="GO" id="GO:0005886">
    <property type="term" value="C:plasma membrane"/>
    <property type="evidence" value="ECO:0007669"/>
    <property type="project" value="TreeGrafter"/>
</dbReference>
<comment type="subcellular location">
    <subcellularLocation>
        <location evidence="1">Membrane</location>
        <topology evidence="1">Multi-pass membrane protein</topology>
    </subcellularLocation>
</comment>
<feature type="transmembrane region" description="Helical" evidence="7">
    <location>
        <begin position="20"/>
        <end position="40"/>
    </location>
</feature>
<evidence type="ECO:0000259" key="8">
    <source>
        <dbReference type="Pfam" id="PF13632"/>
    </source>
</evidence>
<keyword evidence="3 9" id="KW-0808">Transferase</keyword>
<evidence type="ECO:0000256" key="6">
    <source>
        <dbReference type="ARBA" id="ARBA00023136"/>
    </source>
</evidence>
<evidence type="ECO:0000313" key="9">
    <source>
        <dbReference type="EMBL" id="KAJ54945.1"/>
    </source>
</evidence>
<dbReference type="STRING" id="1454373.ACMU_14380"/>
<keyword evidence="4 7" id="KW-0812">Transmembrane</keyword>
<evidence type="ECO:0000256" key="1">
    <source>
        <dbReference type="ARBA" id="ARBA00004141"/>
    </source>
</evidence>
<feature type="domain" description="Glycosyltransferase 2-like" evidence="8">
    <location>
        <begin position="187"/>
        <end position="372"/>
    </location>
</feature>
<dbReference type="InterPro" id="IPR050321">
    <property type="entry name" value="Glycosyltr_2/OpgH_subfam"/>
</dbReference>
<name>A0A037ZER3_9RHOB</name>
<gene>
    <name evidence="9" type="ORF">ACMU_14380</name>
</gene>
<dbReference type="Pfam" id="PF13632">
    <property type="entry name" value="Glyco_trans_2_3"/>
    <property type="match status" value="1"/>
</dbReference>
<keyword evidence="5 7" id="KW-1133">Transmembrane helix</keyword>
<evidence type="ECO:0000256" key="4">
    <source>
        <dbReference type="ARBA" id="ARBA00022692"/>
    </source>
</evidence>
<dbReference type="PANTHER" id="PTHR43867">
    <property type="entry name" value="CELLULOSE SYNTHASE CATALYTIC SUBUNIT A [UDP-FORMING]"/>
    <property type="match status" value="1"/>
</dbReference>
<dbReference type="EMBL" id="JFKE01000005">
    <property type="protein sequence ID" value="KAJ54945.1"/>
    <property type="molecule type" value="Genomic_DNA"/>
</dbReference>
<evidence type="ECO:0000256" key="3">
    <source>
        <dbReference type="ARBA" id="ARBA00022679"/>
    </source>
</evidence>
<protein>
    <submittedName>
        <fullName evidence="9">N-acetylglucosaminyltransferase</fullName>
    </submittedName>
</protein>
<evidence type="ECO:0000256" key="7">
    <source>
        <dbReference type="SAM" id="Phobius"/>
    </source>
</evidence>
<feature type="transmembrane region" description="Helical" evidence="7">
    <location>
        <begin position="469"/>
        <end position="487"/>
    </location>
</feature>
<dbReference type="InterPro" id="IPR029044">
    <property type="entry name" value="Nucleotide-diphossugar_trans"/>
</dbReference>
<evidence type="ECO:0000256" key="5">
    <source>
        <dbReference type="ARBA" id="ARBA00022989"/>
    </source>
</evidence>
<feature type="transmembrane region" description="Helical" evidence="7">
    <location>
        <begin position="52"/>
        <end position="74"/>
    </location>
</feature>
<feature type="transmembrane region" description="Helical" evidence="7">
    <location>
        <begin position="383"/>
        <end position="402"/>
    </location>
</feature>
<sequence length="610" mass="68827">MPEPVARPFLEPVFSTAQKVKYRIAVGVAVLASLYFWSWWFQAEHVIGWGRFILVSMVLGWTNFLVFYFFAFFLRSKRPAGWIRPHEGVRVAMIVTKTPSEPLSLLKTTLTAMLSQDVPHDTWLADEDPTPDTIAWCEAHGVYISSRKGCEEYHQKTWPRRTRCKEGNLAYFYDHYGYENYDFVSQLDADHVPQPGYLREIMKGFADPRVGYVSAPSICDANAQYSWAARTRLYTEALFHGAFQGGLSDGWAPMCIGSHYAVRTKALRDVGGLGPDLAEDHSTTMIMNAGGWRGVHAIDAIAHGAGPESISDLATQEFQWSRSLVTLLLSHTPRYLRNLPPRLRFQFLFCQLLYPFSALTHLAMFLMPVLAVAFDIRFANVTYPAFIGHAIPAAAILTWIVLQARKDGLMRPLNAKIFSWDKILFLFLQWPWVLLGCLVALRDRLTGSFVDFRITPKGQTSQPPLPTRILTPYFLLSAMSALPVLMVDNLTKAGGFYVLSLLYAGIYAGAFASILIRHLRENAVDWQRYVPRLSTQFAASVFLIALVGASFWARGTHGLHALTVGLGPYQVTEMRFYVSGAGQSQGRVHYQFRKDILDWPKSLLERENAS</sequence>
<keyword evidence="10" id="KW-1185">Reference proteome</keyword>
<feature type="transmembrane region" description="Helical" evidence="7">
    <location>
        <begin position="423"/>
        <end position="441"/>
    </location>
</feature>
<dbReference type="AlphaFoldDB" id="A0A037ZER3"/>
<dbReference type="PANTHER" id="PTHR43867:SF2">
    <property type="entry name" value="CELLULOSE SYNTHASE CATALYTIC SUBUNIT A [UDP-FORMING]"/>
    <property type="match status" value="1"/>
</dbReference>
<dbReference type="OrthoDB" id="9806824at2"/>
<evidence type="ECO:0000256" key="2">
    <source>
        <dbReference type="ARBA" id="ARBA00022676"/>
    </source>
</evidence>
<evidence type="ECO:0000313" key="10">
    <source>
        <dbReference type="Proteomes" id="UP000026249"/>
    </source>
</evidence>
<accession>A0A037ZER3</accession>
<dbReference type="InterPro" id="IPR001173">
    <property type="entry name" value="Glyco_trans_2-like"/>
</dbReference>
<feature type="transmembrane region" description="Helical" evidence="7">
    <location>
        <begin position="347"/>
        <end position="371"/>
    </location>
</feature>
<organism evidence="9 10">
    <name type="scientific">Actibacterium mucosum KCTC 23349</name>
    <dbReference type="NCBI Taxonomy" id="1454373"/>
    <lineage>
        <taxon>Bacteria</taxon>
        <taxon>Pseudomonadati</taxon>
        <taxon>Pseudomonadota</taxon>
        <taxon>Alphaproteobacteria</taxon>
        <taxon>Rhodobacterales</taxon>
        <taxon>Roseobacteraceae</taxon>
        <taxon>Actibacterium</taxon>
    </lineage>
</organism>
<comment type="caution">
    <text evidence="9">The sequence shown here is derived from an EMBL/GenBank/DDBJ whole genome shotgun (WGS) entry which is preliminary data.</text>
</comment>
<dbReference type="GO" id="GO:0016758">
    <property type="term" value="F:hexosyltransferase activity"/>
    <property type="evidence" value="ECO:0007669"/>
    <property type="project" value="TreeGrafter"/>
</dbReference>
<dbReference type="SUPFAM" id="SSF53448">
    <property type="entry name" value="Nucleotide-diphospho-sugar transferases"/>
    <property type="match status" value="1"/>
</dbReference>
<keyword evidence="6 7" id="KW-0472">Membrane</keyword>
<dbReference type="Gene3D" id="3.90.550.10">
    <property type="entry name" value="Spore Coat Polysaccharide Biosynthesis Protein SpsA, Chain A"/>
    <property type="match status" value="1"/>
</dbReference>
<reference evidence="9 10" key="1">
    <citation type="submission" date="2014-03" db="EMBL/GenBank/DDBJ databases">
        <title>Draft Genome Sequence of Actibacterium mucosum KCTC 23349, a Marine Alphaproteobacterium with Complex Ionic Requirements Isolated from Mediterranean Seawater at Malvarrosa Beach, Valencia, Spain.</title>
        <authorList>
            <person name="Arahal D.R."/>
            <person name="Shao Z."/>
            <person name="Lai Q."/>
            <person name="Pujalte M.J."/>
        </authorList>
    </citation>
    <scope>NUCLEOTIDE SEQUENCE [LARGE SCALE GENOMIC DNA]</scope>
    <source>
        <strain evidence="9 10">KCTC 23349</strain>
    </source>
</reference>